<dbReference type="RefSeq" id="WP_071944426.1">
    <property type="nucleotide sequence ID" value="NZ_CP018139.1"/>
</dbReference>
<proteinExistence type="predicted"/>
<evidence type="ECO:0000313" key="6">
    <source>
        <dbReference type="EMBL" id="APE31365.1"/>
    </source>
</evidence>
<dbReference type="SUPFAM" id="SSF46548">
    <property type="entry name" value="alpha-helical ferredoxin"/>
    <property type="match status" value="1"/>
</dbReference>
<evidence type="ECO:0000256" key="2">
    <source>
        <dbReference type="ARBA" id="ARBA00023004"/>
    </source>
</evidence>
<dbReference type="InterPro" id="IPR009051">
    <property type="entry name" value="Helical_ferredxn"/>
</dbReference>
<evidence type="ECO:0000313" key="7">
    <source>
        <dbReference type="Proteomes" id="UP000181985"/>
    </source>
</evidence>
<dbReference type="PANTHER" id="PTHR40447:SF1">
    <property type="entry name" value="ANAEROBIC SULFITE REDUCTASE SUBUNIT A"/>
    <property type="match status" value="1"/>
</dbReference>
<dbReference type="KEGG" id="hsi:BOX17_10635"/>
<dbReference type="GO" id="GO:0046872">
    <property type="term" value="F:metal ion binding"/>
    <property type="evidence" value="ECO:0007669"/>
    <property type="project" value="UniProtKB-KW"/>
</dbReference>
<feature type="domain" description="4Fe-4S ferredoxin-type" evidence="5">
    <location>
        <begin position="330"/>
        <end position="359"/>
    </location>
</feature>
<dbReference type="Pfam" id="PF17179">
    <property type="entry name" value="Fer4_22"/>
    <property type="match status" value="1"/>
</dbReference>
<organism evidence="6 7">
    <name type="scientific">Halomonas aestuarii</name>
    <dbReference type="NCBI Taxonomy" id="1897729"/>
    <lineage>
        <taxon>Bacteria</taxon>
        <taxon>Pseudomonadati</taxon>
        <taxon>Pseudomonadota</taxon>
        <taxon>Gammaproteobacteria</taxon>
        <taxon>Oceanospirillales</taxon>
        <taxon>Halomonadaceae</taxon>
        <taxon>Halomonas</taxon>
    </lineage>
</organism>
<protein>
    <submittedName>
        <fullName evidence="6">Sulfite reductase subunit A</fullName>
    </submittedName>
</protein>
<keyword evidence="2" id="KW-0408">Iron</keyword>
<dbReference type="AlphaFoldDB" id="A0A1J0VH79"/>
<dbReference type="PROSITE" id="PS00198">
    <property type="entry name" value="4FE4S_FER_1"/>
    <property type="match status" value="2"/>
</dbReference>
<reference evidence="7" key="1">
    <citation type="submission" date="2016-11" db="EMBL/GenBank/DDBJ databases">
        <title>Halolamina sediminis sp. nov., an extremely halophilic archaeon isolated from solar salt.</title>
        <authorList>
            <person name="Koh H.-W."/>
            <person name="Rani S."/>
            <person name="Park S.-J."/>
        </authorList>
    </citation>
    <scope>NUCLEOTIDE SEQUENCE [LARGE SCALE GENOMIC DNA]</scope>
    <source>
        <strain evidence="7">Hb3</strain>
    </source>
</reference>
<feature type="compositionally biased region" description="Low complexity" evidence="4">
    <location>
        <begin position="376"/>
        <end position="393"/>
    </location>
</feature>
<keyword evidence="1" id="KW-0479">Metal-binding</keyword>
<gene>
    <name evidence="6" type="ORF">BOX17_10635</name>
</gene>
<dbReference type="Proteomes" id="UP000181985">
    <property type="component" value="Chromosome"/>
</dbReference>
<evidence type="ECO:0000259" key="5">
    <source>
        <dbReference type="PROSITE" id="PS51379"/>
    </source>
</evidence>
<feature type="domain" description="4Fe-4S ferredoxin-type" evidence="5">
    <location>
        <begin position="249"/>
        <end position="281"/>
    </location>
</feature>
<feature type="region of interest" description="Disordered" evidence="4">
    <location>
        <begin position="373"/>
        <end position="400"/>
    </location>
</feature>
<keyword evidence="3" id="KW-0411">Iron-sulfur</keyword>
<dbReference type="InterPro" id="IPR017900">
    <property type="entry name" value="4Fe4S_Fe_S_CS"/>
</dbReference>
<name>A0A1J0VH79_9GAMM</name>
<evidence type="ECO:0000256" key="4">
    <source>
        <dbReference type="SAM" id="MobiDB-lite"/>
    </source>
</evidence>
<dbReference type="EMBL" id="CP018139">
    <property type="protein sequence ID" value="APE31365.1"/>
    <property type="molecule type" value="Genomic_DNA"/>
</dbReference>
<keyword evidence="7" id="KW-1185">Reference proteome</keyword>
<evidence type="ECO:0000256" key="3">
    <source>
        <dbReference type="ARBA" id="ARBA00023014"/>
    </source>
</evidence>
<accession>A0A1J0VH79</accession>
<dbReference type="GO" id="GO:0051536">
    <property type="term" value="F:iron-sulfur cluster binding"/>
    <property type="evidence" value="ECO:0007669"/>
    <property type="project" value="UniProtKB-KW"/>
</dbReference>
<dbReference type="PANTHER" id="PTHR40447">
    <property type="entry name" value="ANAEROBIC SULFITE REDUCTASE SUBUNIT A"/>
    <property type="match status" value="1"/>
</dbReference>
<evidence type="ECO:0000256" key="1">
    <source>
        <dbReference type="ARBA" id="ARBA00022723"/>
    </source>
</evidence>
<dbReference type="PROSITE" id="PS51379">
    <property type="entry name" value="4FE4S_FER_2"/>
    <property type="match status" value="2"/>
</dbReference>
<dbReference type="Gene3D" id="1.10.1060.10">
    <property type="entry name" value="Alpha-helical ferredoxin"/>
    <property type="match status" value="1"/>
</dbReference>
<dbReference type="InterPro" id="IPR017896">
    <property type="entry name" value="4Fe4S_Fe-S-bd"/>
</dbReference>
<dbReference type="OrthoDB" id="9795302at2"/>
<sequence>MKVRHFLARDRFQTLLDRLVEAGYEVIGPRVRDHAILFEPLSRVEQLPEGITDAQAPGHYRLERSDSGRFFDWATGPQAIKPLTFAPRETLWRSERQPDGRLVFREQPPEAQPTAVIGVRACDLAALSIHDRHFLNDAHPDPHYRERRRNLFLVAVNCMRSATTCFCTATGDGPRVQHGFDLALSELDDGFVMEAHTLEGQAILDALETTSATHDQLEQVEAGIERATHQQTRRLPEGSLPDMLQAAVDHPHWQSLNDRCLTCGNCTAVCPTCFCQTHVDQLSLDGKTSEHGRQWGSCFDPDHSYIHGTVIRAERPQRYRQWLTHKFGTWVEQYGRSGCVGCGRCIAWCPVGIDVIEELAALSIAPEAALSKAPDDAPALATNAAPATTPARPTDGEDTP</sequence>